<protein>
    <submittedName>
        <fullName evidence="1">Uncharacterized protein</fullName>
    </submittedName>
</protein>
<evidence type="ECO:0000313" key="2">
    <source>
        <dbReference type="Proteomes" id="UP001153076"/>
    </source>
</evidence>
<name>A0A9Q1Q9K2_9CARY</name>
<dbReference type="EMBL" id="JAKOGI010000532">
    <property type="protein sequence ID" value="KAJ8433514.1"/>
    <property type="molecule type" value="Genomic_DNA"/>
</dbReference>
<reference evidence="1" key="1">
    <citation type="submission" date="2022-04" db="EMBL/GenBank/DDBJ databases">
        <title>Carnegiea gigantea Genome sequencing and assembly v2.</title>
        <authorList>
            <person name="Copetti D."/>
            <person name="Sanderson M.J."/>
            <person name="Burquez A."/>
            <person name="Wojciechowski M.F."/>
        </authorList>
    </citation>
    <scope>NUCLEOTIDE SEQUENCE</scope>
    <source>
        <strain evidence="1">SGP5-SGP5p</strain>
        <tissue evidence="1">Aerial part</tissue>
    </source>
</reference>
<dbReference type="AlphaFoldDB" id="A0A9Q1Q9K2"/>
<evidence type="ECO:0000313" key="1">
    <source>
        <dbReference type="EMBL" id="KAJ8433514.1"/>
    </source>
</evidence>
<sequence length="233" mass="26094">MPYLTEHIDIAYGIHREPSLIPHGHRRRVTPLSHQVIPPGVGCCGTIPKSFVPPYVLDVVAQNPSYSYHHRCRTLSHNARARGTPNTSIGVWCPRTTPMVVLFVPLEQTLVIPPYGIYREPSPIPHGHRRRVAPLSLRVIQASMLRTLSQLTLGHDSHHHRRWMLSNNTQVIRITIGTGRYRTTPKCLVSLYNTKLNGHLICAPGTNALSLFPRGIHLDNASCDPIITESYPA</sequence>
<comment type="caution">
    <text evidence="1">The sequence shown here is derived from an EMBL/GenBank/DDBJ whole genome shotgun (WGS) entry which is preliminary data.</text>
</comment>
<proteinExistence type="predicted"/>
<dbReference type="Proteomes" id="UP001153076">
    <property type="component" value="Unassembled WGS sequence"/>
</dbReference>
<gene>
    <name evidence="1" type="ORF">Cgig2_006661</name>
</gene>
<organism evidence="1 2">
    <name type="scientific">Carnegiea gigantea</name>
    <dbReference type="NCBI Taxonomy" id="171969"/>
    <lineage>
        <taxon>Eukaryota</taxon>
        <taxon>Viridiplantae</taxon>
        <taxon>Streptophyta</taxon>
        <taxon>Embryophyta</taxon>
        <taxon>Tracheophyta</taxon>
        <taxon>Spermatophyta</taxon>
        <taxon>Magnoliopsida</taxon>
        <taxon>eudicotyledons</taxon>
        <taxon>Gunneridae</taxon>
        <taxon>Pentapetalae</taxon>
        <taxon>Caryophyllales</taxon>
        <taxon>Cactineae</taxon>
        <taxon>Cactaceae</taxon>
        <taxon>Cactoideae</taxon>
        <taxon>Echinocereeae</taxon>
        <taxon>Carnegiea</taxon>
    </lineage>
</organism>
<keyword evidence="2" id="KW-1185">Reference proteome</keyword>
<accession>A0A9Q1Q9K2</accession>